<proteinExistence type="predicted"/>
<dbReference type="OrthoDB" id="10609292at2759"/>
<keyword evidence="2" id="KW-1185">Reference proteome</keyword>
<reference evidence="1 2" key="1">
    <citation type="journal article" date="2017" name="Genome Biol. Evol.">
        <title>Phytophthora megakarya and P. palmivora, closely related causal agents of cacao black pod rot, underwent increases in genome sizes and gene numbers by different mechanisms.</title>
        <authorList>
            <person name="Ali S.S."/>
            <person name="Shao J."/>
            <person name="Lary D.J."/>
            <person name="Kronmiller B."/>
            <person name="Shen D."/>
            <person name="Strem M.D."/>
            <person name="Amoako-Attah I."/>
            <person name="Akrofi A.Y."/>
            <person name="Begoude B.A."/>
            <person name="Ten Hoopen G.M."/>
            <person name="Coulibaly K."/>
            <person name="Kebe B.I."/>
            <person name="Melnick R.L."/>
            <person name="Guiltinan M.J."/>
            <person name="Tyler B.M."/>
            <person name="Meinhardt L.W."/>
            <person name="Bailey B.A."/>
        </authorList>
    </citation>
    <scope>NUCLEOTIDE SEQUENCE [LARGE SCALE GENOMIC DNA]</scope>
    <source>
        <strain evidence="2">sbr112.9</strain>
    </source>
</reference>
<dbReference type="Proteomes" id="UP000237271">
    <property type="component" value="Unassembled WGS sequence"/>
</dbReference>
<protein>
    <submittedName>
        <fullName evidence="1">Uncharacterized protein</fullName>
    </submittedName>
</protein>
<evidence type="ECO:0000313" key="1">
    <source>
        <dbReference type="EMBL" id="POM62162.1"/>
    </source>
</evidence>
<dbReference type="AlphaFoldDB" id="A0A2P4X9C8"/>
<name>A0A2P4X9C8_9STRA</name>
<organism evidence="1 2">
    <name type="scientific">Phytophthora palmivora</name>
    <dbReference type="NCBI Taxonomy" id="4796"/>
    <lineage>
        <taxon>Eukaryota</taxon>
        <taxon>Sar</taxon>
        <taxon>Stramenopiles</taxon>
        <taxon>Oomycota</taxon>
        <taxon>Peronosporomycetes</taxon>
        <taxon>Peronosporales</taxon>
        <taxon>Peronosporaceae</taxon>
        <taxon>Phytophthora</taxon>
    </lineage>
</organism>
<evidence type="ECO:0000313" key="2">
    <source>
        <dbReference type="Proteomes" id="UP000237271"/>
    </source>
</evidence>
<dbReference type="EMBL" id="NCKW01015643">
    <property type="protein sequence ID" value="POM62162.1"/>
    <property type="molecule type" value="Genomic_DNA"/>
</dbReference>
<gene>
    <name evidence="1" type="ORF">PHPALM_28717</name>
</gene>
<comment type="caution">
    <text evidence="1">The sequence shown here is derived from an EMBL/GenBank/DDBJ whole genome shotgun (WGS) entry which is preliminary data.</text>
</comment>
<accession>A0A2P4X9C8</accession>
<sequence>MDQRQEIQRINSGGANFANFSATANFEPAPHSTPQAYLLVLFGNFVPSAAELADAITGFTESKEPDAVMEFVYWVNDVLENFSSTFTGRSNMQPS</sequence>